<dbReference type="Proteomes" id="UP000078532">
    <property type="component" value="Unassembled WGS sequence"/>
</dbReference>
<dbReference type="EMBL" id="LYVF01000174">
    <property type="protein sequence ID" value="OAT80745.1"/>
    <property type="molecule type" value="Genomic_DNA"/>
</dbReference>
<dbReference type="STRING" id="1838280.A6M21_12895"/>
<keyword evidence="7" id="KW-1185">Reference proteome</keyword>
<comment type="caution">
    <text evidence="6">The sequence shown here is derived from an EMBL/GenBank/DDBJ whole genome shotgun (WGS) entry which is preliminary data.</text>
</comment>
<evidence type="ECO:0000313" key="7">
    <source>
        <dbReference type="Proteomes" id="UP000078532"/>
    </source>
</evidence>
<dbReference type="PROSITE" id="PS50111">
    <property type="entry name" value="CHEMOTAXIS_TRANSDUC_2"/>
    <property type="match status" value="1"/>
</dbReference>
<dbReference type="SMART" id="SM00283">
    <property type="entry name" value="MA"/>
    <property type="match status" value="1"/>
</dbReference>
<gene>
    <name evidence="6" type="ORF">A6M21_12895</name>
</gene>
<keyword evidence="4" id="KW-0812">Transmembrane</keyword>
<dbReference type="OrthoDB" id="9804712at2"/>
<evidence type="ECO:0000256" key="1">
    <source>
        <dbReference type="ARBA" id="ARBA00023224"/>
    </source>
</evidence>
<dbReference type="SUPFAM" id="SSF58104">
    <property type="entry name" value="Methyl-accepting chemotaxis protein (MCP) signaling domain"/>
    <property type="match status" value="1"/>
</dbReference>
<keyword evidence="4" id="KW-0472">Membrane</keyword>
<evidence type="ECO:0000259" key="5">
    <source>
        <dbReference type="PROSITE" id="PS50111"/>
    </source>
</evidence>
<organism evidence="6 7">
    <name type="scientific">Desulfotomaculum copahuensis</name>
    <dbReference type="NCBI Taxonomy" id="1838280"/>
    <lineage>
        <taxon>Bacteria</taxon>
        <taxon>Bacillati</taxon>
        <taxon>Bacillota</taxon>
        <taxon>Clostridia</taxon>
        <taxon>Eubacteriales</taxon>
        <taxon>Desulfotomaculaceae</taxon>
        <taxon>Desulfotomaculum</taxon>
    </lineage>
</organism>
<accession>A0A1B7LCZ6</accession>
<dbReference type="InterPro" id="IPR004090">
    <property type="entry name" value="Chemotax_Me-accpt_rcpt"/>
</dbReference>
<feature type="transmembrane region" description="Helical" evidence="4">
    <location>
        <begin position="31"/>
        <end position="52"/>
    </location>
</feature>
<evidence type="ECO:0000256" key="4">
    <source>
        <dbReference type="SAM" id="Phobius"/>
    </source>
</evidence>
<sequence length="372" mass="39975">MFPRMYTVCLIMAAIGSAVMAACLWGGYHPARLAAGILLNMLIPAGGLWWAAGKPLAGLKEAAEASRSIARGDLRLREFRYRDRDDVARLLANLGKMLKGYNKHISRIHFNIRSLEDGAGQIGSGMEQVSAGSRDQAARLNTILEHIRKLATSAARVSEEAAKAFSVAGEARQIADRGTRTVETFAADITGMRRSMERLREKSAAIGQFVQLIEDIAGQTNLLALNASIEAARSGEHGRGFAVVAGEIRKLAETSAQSSRQITDLVFAMEKDTAGAMQAVGSGAVLTQQAREAFQSILQMTARCLEVIRQIRERAEEQAAFTDQMVGGSEAIVATTGQAAAGAGESAAHVRELARVAQQFKNIENVYQSWAG</sequence>
<dbReference type="Gene3D" id="1.10.287.950">
    <property type="entry name" value="Methyl-accepting chemotaxis protein"/>
    <property type="match status" value="1"/>
</dbReference>
<keyword evidence="4" id="KW-1133">Transmembrane helix</keyword>
<dbReference type="PROSITE" id="PS51257">
    <property type="entry name" value="PROKAR_LIPOPROTEIN"/>
    <property type="match status" value="1"/>
</dbReference>
<dbReference type="GO" id="GO:0006935">
    <property type="term" value="P:chemotaxis"/>
    <property type="evidence" value="ECO:0007669"/>
    <property type="project" value="InterPro"/>
</dbReference>
<comment type="similarity">
    <text evidence="2">Belongs to the methyl-accepting chemotaxis (MCP) protein family.</text>
</comment>
<reference evidence="6 7" key="1">
    <citation type="submission" date="2016-04" db="EMBL/GenBank/DDBJ databases">
        <authorList>
            <person name="Evans L.H."/>
            <person name="Alamgir A."/>
            <person name="Owens N."/>
            <person name="Weber N.D."/>
            <person name="Virtaneva K."/>
            <person name="Barbian K."/>
            <person name="Babar A."/>
            <person name="Rosenke K."/>
        </authorList>
    </citation>
    <scope>NUCLEOTIDE SEQUENCE [LARGE SCALE GENOMIC DNA]</scope>
    <source>
        <strain evidence="6 7">LMa1</strain>
    </source>
</reference>
<protein>
    <recommendedName>
        <fullName evidence="5">Methyl-accepting transducer domain-containing protein</fullName>
    </recommendedName>
</protein>
<evidence type="ECO:0000256" key="3">
    <source>
        <dbReference type="PROSITE-ProRule" id="PRU00284"/>
    </source>
</evidence>
<feature type="domain" description="Methyl-accepting transducer" evidence="5">
    <location>
        <begin position="111"/>
        <end position="354"/>
    </location>
</feature>
<dbReference type="AlphaFoldDB" id="A0A1B7LCZ6"/>
<name>A0A1B7LCZ6_9FIRM</name>
<dbReference type="Pfam" id="PF00015">
    <property type="entry name" value="MCPsignal"/>
    <property type="match status" value="1"/>
</dbReference>
<dbReference type="GO" id="GO:0004888">
    <property type="term" value="F:transmembrane signaling receptor activity"/>
    <property type="evidence" value="ECO:0007669"/>
    <property type="project" value="InterPro"/>
</dbReference>
<evidence type="ECO:0000313" key="6">
    <source>
        <dbReference type="EMBL" id="OAT80745.1"/>
    </source>
</evidence>
<proteinExistence type="inferred from homology"/>
<dbReference type="PANTHER" id="PTHR32089:SF112">
    <property type="entry name" value="LYSOZYME-LIKE PROTEIN-RELATED"/>
    <property type="match status" value="1"/>
</dbReference>
<dbReference type="GO" id="GO:0007165">
    <property type="term" value="P:signal transduction"/>
    <property type="evidence" value="ECO:0007669"/>
    <property type="project" value="UniProtKB-KW"/>
</dbReference>
<dbReference type="InterPro" id="IPR004089">
    <property type="entry name" value="MCPsignal_dom"/>
</dbReference>
<dbReference type="GO" id="GO:0016020">
    <property type="term" value="C:membrane"/>
    <property type="evidence" value="ECO:0007669"/>
    <property type="project" value="InterPro"/>
</dbReference>
<dbReference type="PANTHER" id="PTHR32089">
    <property type="entry name" value="METHYL-ACCEPTING CHEMOTAXIS PROTEIN MCPB"/>
    <property type="match status" value="1"/>
</dbReference>
<dbReference type="PRINTS" id="PR00260">
    <property type="entry name" value="CHEMTRNSDUCR"/>
</dbReference>
<dbReference type="RefSeq" id="WP_066669475.1">
    <property type="nucleotide sequence ID" value="NZ_LYVF01000174.1"/>
</dbReference>
<keyword evidence="1 3" id="KW-0807">Transducer</keyword>
<evidence type="ECO:0000256" key="2">
    <source>
        <dbReference type="ARBA" id="ARBA00029447"/>
    </source>
</evidence>